<keyword evidence="5" id="KW-0547">Nucleotide-binding</keyword>
<evidence type="ECO:0000256" key="8">
    <source>
        <dbReference type="ARBA" id="ARBA00022840"/>
    </source>
</evidence>
<evidence type="ECO:0000313" key="17">
    <source>
        <dbReference type="EMBL" id="AXI79882.1"/>
    </source>
</evidence>
<dbReference type="Gene3D" id="3.60.40.10">
    <property type="entry name" value="PPM-type phosphatase domain"/>
    <property type="match status" value="1"/>
</dbReference>
<dbReference type="SMART" id="SM00331">
    <property type="entry name" value="PP2C_SIG"/>
    <property type="match status" value="1"/>
</dbReference>
<dbReference type="InterPro" id="IPR003018">
    <property type="entry name" value="GAF"/>
</dbReference>
<dbReference type="Pfam" id="PF13185">
    <property type="entry name" value="GAF_2"/>
    <property type="match status" value="1"/>
</dbReference>
<dbReference type="PANTHER" id="PTHR43156">
    <property type="entry name" value="STAGE II SPORULATION PROTEIN E-RELATED"/>
    <property type="match status" value="1"/>
</dbReference>
<keyword evidence="9" id="KW-0460">Magnesium</keyword>
<evidence type="ECO:0000256" key="10">
    <source>
        <dbReference type="ARBA" id="ARBA00022912"/>
    </source>
</evidence>
<evidence type="ECO:0000256" key="2">
    <source>
        <dbReference type="ARBA" id="ARBA00022553"/>
    </source>
</evidence>
<keyword evidence="3" id="KW-0808">Transferase</keyword>
<evidence type="ECO:0000256" key="7">
    <source>
        <dbReference type="ARBA" id="ARBA00022801"/>
    </source>
</evidence>
<keyword evidence="7" id="KW-0378">Hydrolase</keyword>
<evidence type="ECO:0000256" key="12">
    <source>
        <dbReference type="ARBA" id="ARBA00047761"/>
    </source>
</evidence>
<evidence type="ECO:0000256" key="9">
    <source>
        <dbReference type="ARBA" id="ARBA00022842"/>
    </source>
</evidence>
<evidence type="ECO:0000256" key="13">
    <source>
        <dbReference type="ARBA" id="ARBA00056274"/>
    </source>
</evidence>
<dbReference type="RefSeq" id="WP_111490064.1">
    <property type="nucleotide sequence ID" value="NZ_CP031264.1"/>
</dbReference>
<keyword evidence="4" id="KW-0479">Metal-binding</keyword>
<reference evidence="18" key="1">
    <citation type="submission" date="2018-07" db="EMBL/GenBank/DDBJ databases">
        <title>Streptacidiphilus bronchialis DSM 106435 chromosome.</title>
        <authorList>
            <person name="Batra D."/>
            <person name="Gulvik C.A."/>
        </authorList>
    </citation>
    <scope>NUCLEOTIDE SEQUENCE [LARGE SCALE GENOMIC DNA]</scope>
    <source>
        <strain evidence="18">DSM 106435</strain>
    </source>
</reference>
<comment type="catalytic activity">
    <reaction evidence="12">
        <text>O-phospho-L-seryl-[protein] + H2O = L-seryl-[protein] + phosphate</text>
        <dbReference type="Rhea" id="RHEA:20629"/>
        <dbReference type="Rhea" id="RHEA-COMP:9863"/>
        <dbReference type="Rhea" id="RHEA-COMP:11604"/>
        <dbReference type="ChEBI" id="CHEBI:15377"/>
        <dbReference type="ChEBI" id="CHEBI:29999"/>
        <dbReference type="ChEBI" id="CHEBI:43474"/>
        <dbReference type="ChEBI" id="CHEBI:83421"/>
        <dbReference type="EC" id="3.1.3.16"/>
    </reaction>
</comment>
<evidence type="ECO:0000256" key="3">
    <source>
        <dbReference type="ARBA" id="ARBA00022679"/>
    </source>
</evidence>
<dbReference type="EC" id="3.1.3.16" evidence="1"/>
<protein>
    <recommendedName>
        <fullName evidence="1">protein-serine/threonine phosphatase</fullName>
        <ecNumber evidence="1">3.1.3.16</ecNumber>
    </recommendedName>
    <alternativeName>
        <fullName evidence="15">Protein-serine/threonine phosphatase</fullName>
    </alternativeName>
    <alternativeName>
        <fullName evidence="14">Serine/threonine-protein kinase</fullName>
    </alternativeName>
</protein>
<dbReference type="GO" id="GO:0004722">
    <property type="term" value="F:protein serine/threonine phosphatase activity"/>
    <property type="evidence" value="ECO:0007669"/>
    <property type="project" value="UniProtKB-EC"/>
</dbReference>
<dbReference type="OrthoDB" id="3916157at2"/>
<feature type="domain" description="PAS" evidence="16">
    <location>
        <begin position="292"/>
        <end position="327"/>
    </location>
</feature>
<dbReference type="CDD" id="cd00130">
    <property type="entry name" value="PAS"/>
    <property type="match status" value="1"/>
</dbReference>
<keyword evidence="10" id="KW-0904">Protein phosphatase</keyword>
<dbReference type="InterPro" id="IPR036457">
    <property type="entry name" value="PPM-type-like_dom_sf"/>
</dbReference>
<dbReference type="AlphaFoldDB" id="A0A345T1M7"/>
<dbReference type="PROSITE" id="PS50112">
    <property type="entry name" value="PAS"/>
    <property type="match status" value="1"/>
</dbReference>
<dbReference type="SUPFAM" id="SSF81606">
    <property type="entry name" value="PP2C-like"/>
    <property type="match status" value="1"/>
</dbReference>
<evidence type="ECO:0000256" key="6">
    <source>
        <dbReference type="ARBA" id="ARBA00022777"/>
    </source>
</evidence>
<evidence type="ECO:0000259" key="16">
    <source>
        <dbReference type="PROSITE" id="PS50112"/>
    </source>
</evidence>
<dbReference type="EMBL" id="CP031264">
    <property type="protein sequence ID" value="AXI79882.1"/>
    <property type="molecule type" value="Genomic_DNA"/>
</dbReference>
<dbReference type="PANTHER" id="PTHR43156:SF2">
    <property type="entry name" value="STAGE II SPORULATION PROTEIN E"/>
    <property type="match status" value="1"/>
</dbReference>
<dbReference type="GO" id="GO:0016301">
    <property type="term" value="F:kinase activity"/>
    <property type="evidence" value="ECO:0007669"/>
    <property type="project" value="UniProtKB-KW"/>
</dbReference>
<dbReference type="FunFam" id="3.60.40.10:FF:000005">
    <property type="entry name" value="Serine/threonine protein phosphatase"/>
    <property type="match status" value="1"/>
</dbReference>
<organism evidence="17 18">
    <name type="scientific">Peterkaempfera bronchialis</name>
    <dbReference type="NCBI Taxonomy" id="2126346"/>
    <lineage>
        <taxon>Bacteria</taxon>
        <taxon>Bacillati</taxon>
        <taxon>Actinomycetota</taxon>
        <taxon>Actinomycetes</taxon>
        <taxon>Kitasatosporales</taxon>
        <taxon>Streptomycetaceae</taxon>
        <taxon>Peterkaempfera</taxon>
    </lineage>
</organism>
<name>A0A345T1M7_9ACTN</name>
<dbReference type="Pfam" id="PF08448">
    <property type="entry name" value="PAS_4"/>
    <property type="match status" value="1"/>
</dbReference>
<dbReference type="KEGG" id="stri:C7M71_023245"/>
<dbReference type="Pfam" id="PF01590">
    <property type="entry name" value="GAF"/>
    <property type="match status" value="1"/>
</dbReference>
<proteinExistence type="predicted"/>
<dbReference type="InterPro" id="IPR001932">
    <property type="entry name" value="PPM-type_phosphatase-like_dom"/>
</dbReference>
<keyword evidence="18" id="KW-1185">Reference proteome</keyword>
<evidence type="ECO:0000256" key="14">
    <source>
        <dbReference type="ARBA" id="ARBA00075117"/>
    </source>
</evidence>
<keyword evidence="8" id="KW-0067">ATP-binding</keyword>
<sequence length="815" mass="87252">MSTALRLGEFERVMAEGVVKAVRAADGYGGGVYLRSGNEQSLVLAAVAGVSRGLLRATWRVPVAGPLPVAEVYRSGRSIHLDDADETMRRFPQLAIALPYPFASVYTPVTDGNETVGVLVVLRTAAPDRVLTSPSRRRLRAAANRLGASLAALSAHGLPIQWDAEPITARLPATSLTPVRVGQFDWYVSTGVFAADDVCCAMLGRDRASFGGTVTALTARTVPEDAYELQAAAREAVETGKVSARRLRVLGLDDKPCLVELWAREVGLGPDRHLTGALVDPGTGITAAEAAERLPDGLFALDQDGRLTYANGRAEALLGADRTELVGSHPWDVLPWLADPAYEDRYRSAMLSQEPSSFLVRRTAGHWLTFTLYPDVHGLTGRVVPVEPPAEEIEGRAPVDAAPVPQSPSAAPARPGALYRVLQMASALTEAVTVRQVCEVVADQLLPTFAGQEVAIYTVRERHLHLAWQSGYPEGFLDPFEGVTLHARLPGVEALTSGSPIFFESERQLCSAYPGIPLDGMRSWAFLPLIASGRPVGSCIVGFDRPRTFTSEERTVLTALGGLIAQALERARLYDSESAVARGLQEALLPHRLPCIAGVETAGRYLPGTQGMDIGGDWYDVMETSRGVVLVIGDVEGHSVAAAAIMGQLRSAVRAFATGGQSPDEVMACTNRLLADLDSGLFATCCCVQLDPANGRAWAVRAGHPPPLLRLPDGRTEVLDLAGGVLLGVDREIRYPVTELRLPPGSVLALYTDGLVEQPGADIGQGIDRLRSALAHTWTDSLADTAERLVREARYAPDRLDDVALLLTCRRPAVP</sequence>
<dbReference type="InterPro" id="IPR000014">
    <property type="entry name" value="PAS"/>
</dbReference>
<evidence type="ECO:0000256" key="11">
    <source>
        <dbReference type="ARBA" id="ARBA00023211"/>
    </source>
</evidence>
<evidence type="ECO:0000256" key="5">
    <source>
        <dbReference type="ARBA" id="ARBA00022741"/>
    </source>
</evidence>
<evidence type="ECO:0000256" key="4">
    <source>
        <dbReference type="ARBA" id="ARBA00022723"/>
    </source>
</evidence>
<dbReference type="Pfam" id="PF07228">
    <property type="entry name" value="SpoIIE"/>
    <property type="match status" value="1"/>
</dbReference>
<dbReference type="InterPro" id="IPR013656">
    <property type="entry name" value="PAS_4"/>
</dbReference>
<evidence type="ECO:0000256" key="15">
    <source>
        <dbReference type="ARBA" id="ARBA00081350"/>
    </source>
</evidence>
<dbReference type="GO" id="GO:0046872">
    <property type="term" value="F:metal ion binding"/>
    <property type="evidence" value="ECO:0007669"/>
    <property type="project" value="UniProtKB-KW"/>
</dbReference>
<accession>A0A345T1M7</accession>
<dbReference type="NCBIfam" id="TIGR00229">
    <property type="entry name" value="sensory_box"/>
    <property type="match status" value="1"/>
</dbReference>
<dbReference type="SUPFAM" id="SSF55781">
    <property type="entry name" value="GAF domain-like"/>
    <property type="match status" value="2"/>
</dbReference>
<evidence type="ECO:0000256" key="1">
    <source>
        <dbReference type="ARBA" id="ARBA00013081"/>
    </source>
</evidence>
<dbReference type="GO" id="GO:0005524">
    <property type="term" value="F:ATP binding"/>
    <property type="evidence" value="ECO:0007669"/>
    <property type="project" value="UniProtKB-KW"/>
</dbReference>
<dbReference type="SMART" id="SM00065">
    <property type="entry name" value="GAF"/>
    <property type="match status" value="2"/>
</dbReference>
<comment type="function">
    <text evidence="13">Primarily acts as an independent SigF regulator that is sensitive to the osmosensory signal, mediating the cross talk of PknD with the SigF regulon. Possesses both phosphatase and kinase activities. The kinase domain functions as a classic anti-sigma factor-like kinase to phosphorylate the anti-anti-sigma factor domain at the canonical regulatory site, and the phosphatase domain antagonizes this activity.</text>
</comment>
<dbReference type="SUPFAM" id="SSF55785">
    <property type="entry name" value="PYP-like sensor domain (PAS domain)"/>
    <property type="match status" value="1"/>
</dbReference>
<gene>
    <name evidence="17" type="ORF">C7M71_023245</name>
</gene>
<keyword evidence="11" id="KW-0464">Manganese</keyword>
<evidence type="ECO:0000313" key="18">
    <source>
        <dbReference type="Proteomes" id="UP000249340"/>
    </source>
</evidence>
<dbReference type="Proteomes" id="UP000249340">
    <property type="component" value="Chromosome"/>
</dbReference>
<dbReference type="SMART" id="SM00091">
    <property type="entry name" value="PAS"/>
    <property type="match status" value="2"/>
</dbReference>
<keyword evidence="2" id="KW-0597">Phosphoprotein</keyword>
<dbReference type="InterPro" id="IPR052016">
    <property type="entry name" value="Bact_Sigma-Reg"/>
</dbReference>
<keyword evidence="6" id="KW-0418">Kinase</keyword>
<dbReference type="InterPro" id="IPR029016">
    <property type="entry name" value="GAF-like_dom_sf"/>
</dbReference>
<dbReference type="Gene3D" id="3.30.450.40">
    <property type="match status" value="2"/>
</dbReference>
<dbReference type="InterPro" id="IPR035965">
    <property type="entry name" value="PAS-like_dom_sf"/>
</dbReference>
<dbReference type="Gene3D" id="3.30.450.20">
    <property type="entry name" value="PAS domain"/>
    <property type="match status" value="1"/>
</dbReference>